<proteinExistence type="predicted"/>
<dbReference type="SMART" id="SM00382">
    <property type="entry name" value="AAA"/>
    <property type="match status" value="1"/>
</dbReference>
<organism evidence="12 13">
    <name type="scientific">Paenibacillus tyrfis</name>
    <dbReference type="NCBI Taxonomy" id="1501230"/>
    <lineage>
        <taxon>Bacteria</taxon>
        <taxon>Bacillati</taxon>
        <taxon>Bacillota</taxon>
        <taxon>Bacilli</taxon>
        <taxon>Bacillales</taxon>
        <taxon>Paenibacillaceae</taxon>
        <taxon>Paenibacillus</taxon>
    </lineage>
</organism>
<dbReference type="Pfam" id="PF00664">
    <property type="entry name" value="ABC_membrane"/>
    <property type="match status" value="1"/>
</dbReference>
<dbReference type="AlphaFoldDB" id="A0A081NXN3"/>
<dbReference type="GO" id="GO:0015421">
    <property type="term" value="F:ABC-type oligopeptide transporter activity"/>
    <property type="evidence" value="ECO:0007669"/>
    <property type="project" value="TreeGrafter"/>
</dbReference>
<feature type="transmembrane region" description="Helical" evidence="9">
    <location>
        <begin position="37"/>
        <end position="58"/>
    </location>
</feature>
<gene>
    <name evidence="12" type="ORF">ET33_17775</name>
</gene>
<dbReference type="PANTHER" id="PTHR43394:SF1">
    <property type="entry name" value="ATP-BINDING CASSETTE SUB-FAMILY B MEMBER 10, MITOCHONDRIAL"/>
    <property type="match status" value="1"/>
</dbReference>
<protein>
    <submittedName>
        <fullName evidence="12">ABC transporter ATP-binding protein</fullName>
    </submittedName>
</protein>
<dbReference type="eggNOG" id="COG1132">
    <property type="taxonomic scope" value="Bacteria"/>
</dbReference>
<evidence type="ECO:0000259" key="11">
    <source>
        <dbReference type="PROSITE" id="PS50929"/>
    </source>
</evidence>
<evidence type="ECO:0000259" key="10">
    <source>
        <dbReference type="PROSITE" id="PS50893"/>
    </source>
</evidence>
<evidence type="ECO:0000256" key="4">
    <source>
        <dbReference type="ARBA" id="ARBA00022692"/>
    </source>
</evidence>
<dbReference type="InterPro" id="IPR003439">
    <property type="entry name" value="ABC_transporter-like_ATP-bd"/>
</dbReference>
<evidence type="ECO:0000256" key="9">
    <source>
        <dbReference type="SAM" id="Phobius"/>
    </source>
</evidence>
<keyword evidence="8 9" id="KW-0472">Membrane</keyword>
<keyword evidence="7 9" id="KW-1133">Transmembrane helix</keyword>
<reference evidence="12 13" key="1">
    <citation type="submission" date="2014-06" db="EMBL/GenBank/DDBJ databases">
        <title>Draft genome sequence of Paenibacillus sp. MSt1.</title>
        <authorList>
            <person name="Aw Y.K."/>
            <person name="Ong K.S."/>
            <person name="Gan H.M."/>
            <person name="Lee S.M."/>
        </authorList>
    </citation>
    <scope>NUCLEOTIDE SEQUENCE [LARGE SCALE GENOMIC DNA]</scope>
    <source>
        <strain evidence="12 13">MSt1</strain>
    </source>
</reference>
<feature type="transmembrane region" description="Helical" evidence="9">
    <location>
        <begin position="261"/>
        <end position="287"/>
    </location>
</feature>
<dbReference type="Proteomes" id="UP000028123">
    <property type="component" value="Unassembled WGS sequence"/>
</dbReference>
<comment type="caution">
    <text evidence="12">The sequence shown here is derived from an EMBL/GenBank/DDBJ whole genome shotgun (WGS) entry which is preliminary data.</text>
</comment>
<evidence type="ECO:0000256" key="7">
    <source>
        <dbReference type="ARBA" id="ARBA00022989"/>
    </source>
</evidence>
<dbReference type="InterPro" id="IPR036640">
    <property type="entry name" value="ABC1_TM_sf"/>
</dbReference>
<keyword evidence="13" id="KW-1185">Reference proteome</keyword>
<dbReference type="InterPro" id="IPR011527">
    <property type="entry name" value="ABC1_TM_dom"/>
</dbReference>
<keyword evidence="4 9" id="KW-0812">Transmembrane</keyword>
<dbReference type="SUPFAM" id="SSF90123">
    <property type="entry name" value="ABC transporter transmembrane region"/>
    <property type="match status" value="1"/>
</dbReference>
<dbReference type="InterPro" id="IPR027417">
    <property type="entry name" value="P-loop_NTPase"/>
</dbReference>
<comment type="subcellular location">
    <subcellularLocation>
        <location evidence="1">Cell membrane</location>
        <topology evidence="1">Multi-pass membrane protein</topology>
    </subcellularLocation>
</comment>
<evidence type="ECO:0000256" key="3">
    <source>
        <dbReference type="ARBA" id="ARBA00022475"/>
    </source>
</evidence>
<feature type="transmembrane region" description="Helical" evidence="9">
    <location>
        <begin position="78"/>
        <end position="98"/>
    </location>
</feature>
<feature type="transmembrane region" description="Helical" evidence="9">
    <location>
        <begin position="176"/>
        <end position="195"/>
    </location>
</feature>
<dbReference type="GO" id="GO:0005524">
    <property type="term" value="F:ATP binding"/>
    <property type="evidence" value="ECO:0007669"/>
    <property type="project" value="UniProtKB-KW"/>
</dbReference>
<dbReference type="InterPro" id="IPR017871">
    <property type="entry name" value="ABC_transporter-like_CS"/>
</dbReference>
<evidence type="ECO:0000256" key="6">
    <source>
        <dbReference type="ARBA" id="ARBA00022840"/>
    </source>
</evidence>
<dbReference type="PROSITE" id="PS50929">
    <property type="entry name" value="ABC_TM1F"/>
    <property type="match status" value="1"/>
</dbReference>
<dbReference type="OrthoDB" id="9806127at2"/>
<evidence type="ECO:0000256" key="2">
    <source>
        <dbReference type="ARBA" id="ARBA00022448"/>
    </source>
</evidence>
<dbReference type="FunFam" id="3.40.50.300:FF:000221">
    <property type="entry name" value="Multidrug ABC transporter ATP-binding protein"/>
    <property type="match status" value="1"/>
</dbReference>
<feature type="domain" description="ABC transporter" evidence="10">
    <location>
        <begin position="365"/>
        <end position="605"/>
    </location>
</feature>
<dbReference type="PROSITE" id="PS00211">
    <property type="entry name" value="ABC_TRANSPORTER_1"/>
    <property type="match status" value="1"/>
</dbReference>
<dbReference type="RefSeq" id="WP_036689292.1">
    <property type="nucleotide sequence ID" value="NZ_JNVM01000024.1"/>
</dbReference>
<dbReference type="PANTHER" id="PTHR43394">
    <property type="entry name" value="ATP-DEPENDENT PERMEASE MDL1, MITOCHONDRIAL"/>
    <property type="match status" value="1"/>
</dbReference>
<dbReference type="Gene3D" id="3.40.50.300">
    <property type="entry name" value="P-loop containing nucleotide triphosphate hydrolases"/>
    <property type="match status" value="1"/>
</dbReference>
<keyword evidence="6 12" id="KW-0067">ATP-binding</keyword>
<dbReference type="PROSITE" id="PS50893">
    <property type="entry name" value="ABC_TRANSPORTER_2"/>
    <property type="match status" value="1"/>
</dbReference>
<dbReference type="GO" id="GO:0016887">
    <property type="term" value="F:ATP hydrolysis activity"/>
    <property type="evidence" value="ECO:0007669"/>
    <property type="project" value="InterPro"/>
</dbReference>
<dbReference type="InterPro" id="IPR039421">
    <property type="entry name" value="Type_1_exporter"/>
</dbReference>
<evidence type="ECO:0000313" key="13">
    <source>
        <dbReference type="Proteomes" id="UP000028123"/>
    </source>
</evidence>
<dbReference type="Pfam" id="PF00005">
    <property type="entry name" value="ABC_tran"/>
    <property type="match status" value="1"/>
</dbReference>
<evidence type="ECO:0000313" key="12">
    <source>
        <dbReference type="EMBL" id="KEQ23206.1"/>
    </source>
</evidence>
<name>A0A081NXN3_9BACL</name>
<evidence type="ECO:0000256" key="8">
    <source>
        <dbReference type="ARBA" id="ARBA00023136"/>
    </source>
</evidence>
<dbReference type="SUPFAM" id="SSF52540">
    <property type="entry name" value="P-loop containing nucleoside triphosphate hydrolases"/>
    <property type="match status" value="1"/>
</dbReference>
<keyword evidence="5" id="KW-0547">Nucleotide-binding</keyword>
<sequence length="624" mass="71581">MPDNRTETMDMISVPNVIRSFGYWPRVFQLLWKASPFYLLAMTSLNLIQGFLPALSIGATQQLINSLTSSWDEMVGSFLFFVGVMLCTLLSSSLQSYVETLFQGKLSNSINLQVMEKAASLTLSDFENAKVQDQLKRVQNDSGHLPFQITKQMFGIVSNLVSLAAISAILVVWKWWVALLLFLIPLVSFVFYLRFGQRQFVVNWKRADRSRTAWYLSYLLTRDSSFKEVKLYNFASHLIAKYREIVEGFLREDRRLARKQAGLTFTFQFIDLGMFSLILFLAFWSAFQRQIQLGNVVGIIQAITQIQSKSQSMVQQVLGLCQSNLYMEQLFAFLDIRAGRTERRDKDAPAPDKPEDRPVLRIERIEFKDVSFSYPEQNQATLRHIGFTMERGESLAIVGHNGSGKSTLIKLLMQLYTAGQGQILVNGLPVQAYDLSAYQERIGAVFQDFVQYEMPLRHNVGYGNIEEMDNERKLWQASSAAGIDAFIEKLPKRFDTQLGRWFEDGYQLSGGQWQRVAIARAFMRDADVYILDEPSSFLDPQAEREVFERFRELVNGRIGIFISHRLSSVAFADKIMVLHQGEVVEIGTHRELMNNNGTYAKLYRIQADTYIRQAAEQRDYTNIV</sequence>
<dbReference type="InterPro" id="IPR003593">
    <property type="entry name" value="AAA+_ATPase"/>
</dbReference>
<evidence type="ECO:0000256" key="1">
    <source>
        <dbReference type="ARBA" id="ARBA00004651"/>
    </source>
</evidence>
<feature type="domain" description="ABC transmembrane type-1" evidence="11">
    <location>
        <begin position="40"/>
        <end position="308"/>
    </location>
</feature>
<keyword evidence="2" id="KW-0813">Transport</keyword>
<dbReference type="Gene3D" id="1.20.1560.10">
    <property type="entry name" value="ABC transporter type 1, transmembrane domain"/>
    <property type="match status" value="1"/>
</dbReference>
<keyword evidence="3" id="KW-1003">Cell membrane</keyword>
<accession>A0A081NXN3</accession>
<dbReference type="GO" id="GO:0005886">
    <property type="term" value="C:plasma membrane"/>
    <property type="evidence" value="ECO:0007669"/>
    <property type="project" value="UniProtKB-SubCell"/>
</dbReference>
<dbReference type="EMBL" id="JNVM01000024">
    <property type="protein sequence ID" value="KEQ23206.1"/>
    <property type="molecule type" value="Genomic_DNA"/>
</dbReference>
<feature type="transmembrane region" description="Helical" evidence="9">
    <location>
        <begin position="153"/>
        <end position="170"/>
    </location>
</feature>
<evidence type="ECO:0000256" key="5">
    <source>
        <dbReference type="ARBA" id="ARBA00022741"/>
    </source>
</evidence>